<dbReference type="InterPro" id="IPR052719">
    <property type="entry name" value="CvpA-like"/>
</dbReference>
<dbReference type="PANTHER" id="PTHR36926:SF1">
    <property type="entry name" value="COLICIN V PRODUCTION PROTEIN"/>
    <property type="match status" value="1"/>
</dbReference>
<feature type="transmembrane region" description="Helical" evidence="5">
    <location>
        <begin position="6"/>
        <end position="21"/>
    </location>
</feature>
<comment type="subcellular location">
    <subcellularLocation>
        <location evidence="1">Membrane</location>
        <topology evidence="1">Multi-pass membrane protein</topology>
    </subcellularLocation>
</comment>
<dbReference type="InterPro" id="IPR003825">
    <property type="entry name" value="Colicin-V_CvpA"/>
</dbReference>
<dbReference type="Pfam" id="PF02674">
    <property type="entry name" value="Colicin_V"/>
    <property type="match status" value="1"/>
</dbReference>
<organism evidence="6 7">
    <name type="scientific">Chitiniphilus eburneus</name>
    <dbReference type="NCBI Taxonomy" id="2571148"/>
    <lineage>
        <taxon>Bacteria</taxon>
        <taxon>Pseudomonadati</taxon>
        <taxon>Pseudomonadota</taxon>
        <taxon>Betaproteobacteria</taxon>
        <taxon>Neisseriales</taxon>
        <taxon>Chitinibacteraceae</taxon>
        <taxon>Chitiniphilus</taxon>
    </lineage>
</organism>
<keyword evidence="2 5" id="KW-0812">Transmembrane</keyword>
<accession>A0A4U0Q1W5</accession>
<dbReference type="EMBL" id="SUMF01000007">
    <property type="protein sequence ID" value="TJZ74002.1"/>
    <property type="molecule type" value="Genomic_DNA"/>
</dbReference>
<evidence type="ECO:0000313" key="7">
    <source>
        <dbReference type="Proteomes" id="UP000310016"/>
    </source>
</evidence>
<evidence type="ECO:0000313" key="6">
    <source>
        <dbReference type="EMBL" id="TJZ74002.1"/>
    </source>
</evidence>
<dbReference type="PANTHER" id="PTHR36926">
    <property type="entry name" value="COLICIN V PRODUCTION PROTEIN"/>
    <property type="match status" value="1"/>
</dbReference>
<dbReference type="RefSeq" id="WP_136772957.1">
    <property type="nucleotide sequence ID" value="NZ_CP156074.1"/>
</dbReference>
<reference evidence="6 7" key="1">
    <citation type="submission" date="2019-04" db="EMBL/GenBank/DDBJ databases">
        <title>Chitiniphilus eburnea sp. nov., a novel chitinolytic bacterium isolated from aquaculture sludge.</title>
        <authorList>
            <person name="Sheng M."/>
        </authorList>
    </citation>
    <scope>NUCLEOTIDE SEQUENCE [LARGE SCALE GENOMIC DNA]</scope>
    <source>
        <strain evidence="6 7">HX-2-15</strain>
    </source>
</reference>
<dbReference type="AlphaFoldDB" id="A0A4U0Q1W5"/>
<keyword evidence="3 5" id="KW-1133">Transmembrane helix</keyword>
<feature type="transmembrane region" description="Helical" evidence="5">
    <location>
        <begin position="65"/>
        <end position="85"/>
    </location>
</feature>
<gene>
    <name evidence="6" type="ORF">FAZ21_08575</name>
</gene>
<evidence type="ECO:0000256" key="1">
    <source>
        <dbReference type="ARBA" id="ARBA00004141"/>
    </source>
</evidence>
<name>A0A4U0Q1W5_9NEIS</name>
<sequence length="163" mass="17827">MTAFDYVVLVILGLSVLLSVMRGLAQELMALIAWIIAAWVALNYADEAAAYVPAGLPTAELRYLAAFAGLFFAVWLLATLLRITLNQFLKATGLKPLDRVFGGAFGLVRGLLFVMLIVIGAGLTPVPKSRAWQDAMFSPLFEASARLVLPWLPKALSERVRYE</sequence>
<protein>
    <submittedName>
        <fullName evidence="6">CvpA family protein</fullName>
    </submittedName>
</protein>
<proteinExistence type="predicted"/>
<dbReference type="Proteomes" id="UP000310016">
    <property type="component" value="Unassembled WGS sequence"/>
</dbReference>
<evidence type="ECO:0000256" key="3">
    <source>
        <dbReference type="ARBA" id="ARBA00022989"/>
    </source>
</evidence>
<evidence type="ECO:0000256" key="5">
    <source>
        <dbReference type="SAM" id="Phobius"/>
    </source>
</evidence>
<evidence type="ECO:0000256" key="2">
    <source>
        <dbReference type="ARBA" id="ARBA00022692"/>
    </source>
</evidence>
<feature type="transmembrane region" description="Helical" evidence="5">
    <location>
        <begin position="97"/>
        <end position="123"/>
    </location>
</feature>
<comment type="caution">
    <text evidence="6">The sequence shown here is derived from an EMBL/GenBank/DDBJ whole genome shotgun (WGS) entry which is preliminary data.</text>
</comment>
<dbReference type="OrthoDB" id="9810601at2"/>
<dbReference type="GO" id="GO:0009403">
    <property type="term" value="P:toxin biosynthetic process"/>
    <property type="evidence" value="ECO:0007669"/>
    <property type="project" value="InterPro"/>
</dbReference>
<evidence type="ECO:0000256" key="4">
    <source>
        <dbReference type="ARBA" id="ARBA00023136"/>
    </source>
</evidence>
<keyword evidence="4 5" id="KW-0472">Membrane</keyword>
<keyword evidence="7" id="KW-1185">Reference proteome</keyword>
<feature type="transmembrane region" description="Helical" evidence="5">
    <location>
        <begin position="28"/>
        <end position="45"/>
    </location>
</feature>
<dbReference type="GO" id="GO:0016020">
    <property type="term" value="C:membrane"/>
    <property type="evidence" value="ECO:0007669"/>
    <property type="project" value="UniProtKB-SubCell"/>
</dbReference>